<dbReference type="EMBL" id="CP104450">
    <property type="protein sequence ID" value="UXE40635.1"/>
    <property type="molecule type" value="Genomic_DNA"/>
</dbReference>
<protein>
    <submittedName>
        <fullName evidence="2">Uncharacterized protein</fullName>
    </submittedName>
</protein>
<sequence length="175" mass="18398">MTIGTHVPPSKKTGNLFVAYSDETGASVGIEFSSTTQERATAIMAICASTFGDNPGKLVTSSISSDTSSTTLGGGDNMETRLAVLEAEVAHIKTDVSDIKSELKGIATNTASANSDIKVVLQKLIDIDANLTAKAGKDFVDSKVDGVKSWLLGILFISIAMPVITFLINLYLKKP</sequence>
<evidence type="ECO:0000313" key="2">
    <source>
        <dbReference type="EMBL" id="UXE40635.1"/>
    </source>
</evidence>
<keyword evidence="1" id="KW-1133">Transmembrane helix</keyword>
<feature type="transmembrane region" description="Helical" evidence="1">
    <location>
        <begin position="150"/>
        <end position="172"/>
    </location>
</feature>
<organism evidence="2 3">
    <name type="scientific">Raoultella ornithinolytica</name>
    <name type="common">Klebsiella ornithinolytica</name>
    <dbReference type="NCBI Taxonomy" id="54291"/>
    <lineage>
        <taxon>Bacteria</taxon>
        <taxon>Pseudomonadati</taxon>
        <taxon>Pseudomonadota</taxon>
        <taxon>Gammaproteobacteria</taxon>
        <taxon>Enterobacterales</taxon>
        <taxon>Enterobacteriaceae</taxon>
        <taxon>Klebsiella/Raoultella group</taxon>
        <taxon>Raoultella</taxon>
    </lineage>
</organism>
<evidence type="ECO:0000256" key="1">
    <source>
        <dbReference type="SAM" id="Phobius"/>
    </source>
</evidence>
<name>A0A9Q9JKJ3_RAOOR</name>
<dbReference type="Proteomes" id="UP001064206">
    <property type="component" value="Chromosome"/>
</dbReference>
<gene>
    <name evidence="2" type="ORF">N2J37_13255</name>
</gene>
<accession>A0A9Q9JKJ3</accession>
<proteinExistence type="predicted"/>
<keyword evidence="1" id="KW-0472">Membrane</keyword>
<reference evidence="2" key="1">
    <citation type="submission" date="2022-09" db="EMBL/GenBank/DDBJ databases">
        <title>Multidrug resistance Raoultella ornithinolytica Strain MQB_Silv_108.</title>
        <authorList>
            <person name="Quintela-Baluja M."/>
        </authorList>
    </citation>
    <scope>NUCLEOTIDE SEQUENCE</scope>
    <source>
        <strain evidence="2">MQB_Silv_108</strain>
    </source>
</reference>
<dbReference type="AlphaFoldDB" id="A0A9Q9JKJ3"/>
<keyword evidence="1" id="KW-0812">Transmembrane</keyword>
<dbReference type="RefSeq" id="WP_196531166.1">
    <property type="nucleotide sequence ID" value="NZ_CP104450.1"/>
</dbReference>
<evidence type="ECO:0000313" key="3">
    <source>
        <dbReference type="Proteomes" id="UP001064206"/>
    </source>
</evidence>